<dbReference type="GO" id="GO:0016787">
    <property type="term" value="F:hydrolase activity"/>
    <property type="evidence" value="ECO:0007669"/>
    <property type="project" value="UniProtKB-KW"/>
</dbReference>
<evidence type="ECO:0000259" key="1">
    <source>
        <dbReference type="Pfam" id="PF00561"/>
    </source>
</evidence>
<gene>
    <name evidence="2" type="ORF">EF514_04275</name>
</gene>
<protein>
    <submittedName>
        <fullName evidence="2">Alpha/beta hydrolase</fullName>
    </submittedName>
</protein>
<keyword evidence="2" id="KW-0378">Hydrolase</keyword>
<dbReference type="PANTHER" id="PTHR43798">
    <property type="entry name" value="MONOACYLGLYCEROL LIPASE"/>
    <property type="match status" value="1"/>
</dbReference>
<sequence length="255" mass="29259">MEKSRLEVLSTELSYIEVGEGKPLVILHGWGANIESITPIVNAAPKGYKIYAYDAPGFGDSQEPSDTLSTEDYYRYLFEFLKVKNIKKATFIGHSFGGKTLTIFAAKHPEMVEKLILIDASGVIPKRTLKYYFKVYTFKTLRFLYTKLFFWNNNTDGIRKFYEKFGSDDYQNSQGVMRKTFVKVVNESTVEYFRNIKAPTLIIWGENDDETPLYMARVFEDNIEDSGLVVLKNAGHYSYIDDYGTFSAVLNSFLD</sequence>
<dbReference type="EMBL" id="RLIH01000004">
    <property type="protein sequence ID" value="RVU55113.1"/>
    <property type="molecule type" value="Genomic_DNA"/>
</dbReference>
<proteinExistence type="predicted"/>
<dbReference type="Gene3D" id="3.40.50.1820">
    <property type="entry name" value="alpha/beta hydrolase"/>
    <property type="match status" value="1"/>
</dbReference>
<dbReference type="RefSeq" id="WP_127724176.1">
    <property type="nucleotide sequence ID" value="NZ_RLIH01000004.1"/>
</dbReference>
<dbReference type="PRINTS" id="PR00111">
    <property type="entry name" value="ABHYDROLASE"/>
</dbReference>
<organism evidence="2 3">
    <name type="scientific">Anaerosphaera multitolerans</name>
    <dbReference type="NCBI Taxonomy" id="2487351"/>
    <lineage>
        <taxon>Bacteria</taxon>
        <taxon>Bacillati</taxon>
        <taxon>Bacillota</taxon>
        <taxon>Tissierellia</taxon>
        <taxon>Tissierellales</taxon>
        <taxon>Peptoniphilaceae</taxon>
        <taxon>Anaerosphaera</taxon>
    </lineage>
</organism>
<dbReference type="Proteomes" id="UP000288812">
    <property type="component" value="Unassembled WGS sequence"/>
</dbReference>
<keyword evidence="3" id="KW-1185">Reference proteome</keyword>
<dbReference type="SUPFAM" id="SSF53474">
    <property type="entry name" value="alpha/beta-Hydrolases"/>
    <property type="match status" value="1"/>
</dbReference>
<reference evidence="2 3" key="1">
    <citation type="submission" date="2018-11" db="EMBL/GenBank/DDBJ databases">
        <title>Genome sequencing and assembly of Anaerosphaera sp. nov., GS7-6-2.</title>
        <authorList>
            <person name="Rettenmaier R."/>
            <person name="Liebl W."/>
            <person name="Zverlov V."/>
        </authorList>
    </citation>
    <scope>NUCLEOTIDE SEQUENCE [LARGE SCALE GENOMIC DNA]</scope>
    <source>
        <strain evidence="2 3">GS7-6-2</strain>
    </source>
</reference>
<dbReference type="Pfam" id="PF00561">
    <property type="entry name" value="Abhydrolase_1"/>
    <property type="match status" value="1"/>
</dbReference>
<comment type="caution">
    <text evidence="2">The sequence shown here is derived from an EMBL/GenBank/DDBJ whole genome shotgun (WGS) entry which is preliminary data.</text>
</comment>
<dbReference type="InterPro" id="IPR050266">
    <property type="entry name" value="AB_hydrolase_sf"/>
</dbReference>
<dbReference type="OrthoDB" id="9775557at2"/>
<accession>A0A437S7R8</accession>
<dbReference type="InterPro" id="IPR000073">
    <property type="entry name" value="AB_hydrolase_1"/>
</dbReference>
<dbReference type="AlphaFoldDB" id="A0A437S7R8"/>
<dbReference type="PANTHER" id="PTHR43798:SF33">
    <property type="entry name" value="HYDROLASE, PUTATIVE (AFU_ORTHOLOGUE AFUA_2G14860)-RELATED"/>
    <property type="match status" value="1"/>
</dbReference>
<dbReference type="InterPro" id="IPR029058">
    <property type="entry name" value="AB_hydrolase_fold"/>
</dbReference>
<feature type="domain" description="AB hydrolase-1" evidence="1">
    <location>
        <begin position="22"/>
        <end position="242"/>
    </location>
</feature>
<name>A0A437S7R8_9FIRM</name>
<evidence type="ECO:0000313" key="2">
    <source>
        <dbReference type="EMBL" id="RVU55113.1"/>
    </source>
</evidence>
<evidence type="ECO:0000313" key="3">
    <source>
        <dbReference type="Proteomes" id="UP000288812"/>
    </source>
</evidence>
<dbReference type="GO" id="GO:0016020">
    <property type="term" value="C:membrane"/>
    <property type="evidence" value="ECO:0007669"/>
    <property type="project" value="TreeGrafter"/>
</dbReference>